<name>A0A0F3IFP3_9GAMM</name>
<feature type="region of interest" description="Disordered" evidence="1">
    <location>
        <begin position="1"/>
        <end position="23"/>
    </location>
</feature>
<organism evidence="2 3">
    <name type="scientific">Methylocucumis oryzae</name>
    <dbReference type="NCBI Taxonomy" id="1632867"/>
    <lineage>
        <taxon>Bacteria</taxon>
        <taxon>Pseudomonadati</taxon>
        <taxon>Pseudomonadota</taxon>
        <taxon>Gammaproteobacteria</taxon>
        <taxon>Methylococcales</taxon>
        <taxon>Methylococcaceae</taxon>
        <taxon>Methylocucumis</taxon>
    </lineage>
</organism>
<gene>
    <name evidence="2" type="ORF">VZ94_17360</name>
</gene>
<reference evidence="2 3" key="2">
    <citation type="journal article" date="2016" name="Microb. Ecol.">
        <title>Genome Characteristics of a Novel Type I Methanotroph (Sn10-6) Isolated from a Flooded Indian Rice Field.</title>
        <authorList>
            <person name="Rahalkar M.C."/>
            <person name="Pandit P.S."/>
            <person name="Dhakephalkar P.K."/>
            <person name="Pore S."/>
            <person name="Arora P."/>
            <person name="Kapse N."/>
        </authorList>
    </citation>
    <scope>NUCLEOTIDE SEQUENCE [LARGE SCALE GENOMIC DNA]</scope>
    <source>
        <strain evidence="2 3">Sn10-6</strain>
    </source>
</reference>
<evidence type="ECO:0000313" key="3">
    <source>
        <dbReference type="Proteomes" id="UP000033684"/>
    </source>
</evidence>
<evidence type="ECO:0000256" key="1">
    <source>
        <dbReference type="SAM" id="MobiDB-lite"/>
    </source>
</evidence>
<dbReference type="Proteomes" id="UP000033684">
    <property type="component" value="Unassembled WGS sequence"/>
</dbReference>
<dbReference type="AlphaFoldDB" id="A0A0F3IFP3"/>
<keyword evidence="3" id="KW-1185">Reference proteome</keyword>
<evidence type="ECO:0000313" key="2">
    <source>
        <dbReference type="EMBL" id="KJV05556.1"/>
    </source>
</evidence>
<sequence length="86" mass="9352">MSVGGEAEAQTDTPLDIKGPSVPGTVRRRGKRWRIVGIFQHGWSLIIAALLNHQLLPVKPGRPEAWPMLPDSYKTSLTACVMGGCE</sequence>
<dbReference type="EMBL" id="LAJX01000208">
    <property type="protein sequence ID" value="KJV05556.1"/>
    <property type="molecule type" value="Genomic_DNA"/>
</dbReference>
<reference evidence="3" key="1">
    <citation type="submission" date="2015-03" db="EMBL/GenBank/DDBJ databases">
        <title>Draft genome sequence of a novel methanotroph (Sn10-6) isolated from flooded ricefield rhizosphere in India.</title>
        <authorList>
            <person name="Pandit P.S."/>
            <person name="Pore S.D."/>
            <person name="Arora P."/>
            <person name="Kapse N.G."/>
            <person name="Dhakephalkar P.K."/>
            <person name="Rahalkar M.C."/>
        </authorList>
    </citation>
    <scope>NUCLEOTIDE SEQUENCE [LARGE SCALE GENOMIC DNA]</scope>
    <source>
        <strain evidence="3">Sn10-6</strain>
    </source>
</reference>
<accession>A0A0F3IFP3</accession>
<comment type="caution">
    <text evidence="2">The sequence shown here is derived from an EMBL/GenBank/DDBJ whole genome shotgun (WGS) entry which is preliminary data.</text>
</comment>
<protein>
    <submittedName>
        <fullName evidence="2">Uncharacterized protein</fullName>
    </submittedName>
</protein>
<proteinExistence type="predicted"/>